<dbReference type="InterPro" id="IPR025515">
    <property type="entry name" value="DUF4403"/>
</dbReference>
<gene>
    <name evidence="2" type="ORF">Dcar01_02483</name>
</gene>
<comment type="caution">
    <text evidence="2">The sequence shown here is derived from an EMBL/GenBank/DDBJ whole genome shotgun (WGS) entry which is preliminary data.</text>
</comment>
<protein>
    <recommendedName>
        <fullName evidence="4">DUF4403 family protein</fullName>
    </recommendedName>
</protein>
<keyword evidence="1" id="KW-0732">Signal</keyword>
<evidence type="ECO:0000256" key="1">
    <source>
        <dbReference type="SAM" id="SignalP"/>
    </source>
</evidence>
<dbReference type="Proteomes" id="UP001401887">
    <property type="component" value="Unassembled WGS sequence"/>
</dbReference>
<evidence type="ECO:0008006" key="4">
    <source>
        <dbReference type="Google" id="ProtNLM"/>
    </source>
</evidence>
<sequence length="457" mass="47742">MRRLLIPALSTVLMTASPATALSSLTLPLTVPLAGVQQAANARVPGEFARLDETREFLGGLLSVKLTGTVTRAGHVTVRPTPEGDALLVSVPIRAAFRAEPAGLGSFLARDFGGAATVSLRVAPFVTPEWEAGAKVTGDYTWTDPLSVELTQGVKVSVQSLVDGQVRAQLDRVAAEVAKAVREGANLRTRAGTLWARAQQPWTLPTPDPAYARVTPRSLTVSPPRFTPDALKLTVGATFDLKAGLGRAPAVPATPLPPLKVAAPPPAGVDLRVPVRLPYPELSQAATRAAGERTFTLPLPLSPTLHVDRVTVTPRGTRLNAAVTVTVSGPLGLRVQATADVAGTPTLDPTGRVVTLSGVTVTTRREGLTGRVIGWLADERAQAELTRATRFDLTPQLERARGQVQARLPFTPAPGVRLAGTVGPLRLTGLNVTPDALVVTAAATGQLQATVDAGAVR</sequence>
<dbReference type="Pfam" id="PF14356">
    <property type="entry name" value="DUF4403"/>
    <property type="match status" value="1"/>
</dbReference>
<evidence type="ECO:0000313" key="2">
    <source>
        <dbReference type="EMBL" id="GAA5513738.1"/>
    </source>
</evidence>
<dbReference type="RefSeq" id="WP_345465587.1">
    <property type="nucleotide sequence ID" value="NZ_BAABRP010000009.1"/>
</dbReference>
<accession>A0ABP9WB14</accession>
<organism evidence="2 3">
    <name type="scientific">Deinococcus carri</name>
    <dbReference type="NCBI Taxonomy" id="1211323"/>
    <lineage>
        <taxon>Bacteria</taxon>
        <taxon>Thermotogati</taxon>
        <taxon>Deinococcota</taxon>
        <taxon>Deinococci</taxon>
        <taxon>Deinococcales</taxon>
        <taxon>Deinococcaceae</taxon>
        <taxon>Deinococcus</taxon>
    </lineage>
</organism>
<feature type="signal peptide" evidence="1">
    <location>
        <begin position="1"/>
        <end position="21"/>
    </location>
</feature>
<name>A0ABP9WB14_9DEIO</name>
<feature type="chain" id="PRO_5047518865" description="DUF4403 family protein" evidence="1">
    <location>
        <begin position="22"/>
        <end position="457"/>
    </location>
</feature>
<dbReference type="EMBL" id="BAABRP010000009">
    <property type="protein sequence ID" value="GAA5513738.1"/>
    <property type="molecule type" value="Genomic_DNA"/>
</dbReference>
<reference evidence="2 3" key="1">
    <citation type="submission" date="2024-02" db="EMBL/GenBank/DDBJ databases">
        <title>Deinococcus carri NBRC 110142.</title>
        <authorList>
            <person name="Ichikawa N."/>
            <person name="Katano-Makiyama Y."/>
            <person name="Hidaka K."/>
        </authorList>
    </citation>
    <scope>NUCLEOTIDE SEQUENCE [LARGE SCALE GENOMIC DNA]</scope>
    <source>
        <strain evidence="2 3">NBRC 110142</strain>
    </source>
</reference>
<keyword evidence="3" id="KW-1185">Reference proteome</keyword>
<proteinExistence type="predicted"/>
<evidence type="ECO:0000313" key="3">
    <source>
        <dbReference type="Proteomes" id="UP001401887"/>
    </source>
</evidence>